<dbReference type="AlphaFoldDB" id="A0A3G7UCC0"/>
<organism evidence="1 2">
    <name type="scientific">Pseudomonas synxantha</name>
    <dbReference type="NCBI Taxonomy" id="47883"/>
    <lineage>
        <taxon>Bacteria</taxon>
        <taxon>Pseudomonadati</taxon>
        <taxon>Pseudomonadota</taxon>
        <taxon>Gammaproteobacteria</taxon>
        <taxon>Pseudomonadales</taxon>
        <taxon>Pseudomonadaceae</taxon>
        <taxon>Pseudomonas</taxon>
    </lineage>
</organism>
<name>A0A3G7UCC0_9PSED</name>
<dbReference type="EMBL" id="CP027754">
    <property type="protein sequence ID" value="AZE56276.1"/>
    <property type="molecule type" value="Genomic_DNA"/>
</dbReference>
<evidence type="ECO:0000313" key="2">
    <source>
        <dbReference type="Proteomes" id="UP000268696"/>
    </source>
</evidence>
<dbReference type="Proteomes" id="UP000268696">
    <property type="component" value="Chromosome"/>
</dbReference>
<evidence type="ECO:0000313" key="1">
    <source>
        <dbReference type="EMBL" id="AZE56276.1"/>
    </source>
</evidence>
<proteinExistence type="predicted"/>
<accession>A0A3G7UCC0</accession>
<reference evidence="1 2" key="1">
    <citation type="submission" date="2018-03" db="EMBL/GenBank/DDBJ databases">
        <title>Diversity of phytobeneficial traits revealed by whole-genome analysis of worldwide-isolated phenazine-producing Pseudomonas spp.</title>
        <authorList>
            <person name="Biessy A."/>
            <person name="Novinscak A."/>
            <person name="Blom J."/>
            <person name="Leger G."/>
            <person name="Thomashow L.S."/>
            <person name="Cazorla F.M."/>
            <person name="Josic D."/>
            <person name="Filion M."/>
        </authorList>
    </citation>
    <scope>NUCLEOTIDE SEQUENCE [LARGE SCALE GENOMIC DNA]</scope>
    <source>
        <strain evidence="1 2">30B</strain>
    </source>
</reference>
<gene>
    <name evidence="1" type="ORF">C4K03_4128</name>
</gene>
<protein>
    <submittedName>
        <fullName evidence="1">Uncharacterized protein</fullName>
    </submittedName>
</protein>
<sequence>MKRSLFAELMQGVEEMSEHRKGNITLRQYEMSKTSVLPSRSG</sequence>